<feature type="active site" description="Glycyl thioester intermediate" evidence="6">
    <location>
        <position position="1398"/>
    </location>
</feature>
<protein>
    <recommendedName>
        <fullName evidence="2">RING-type E3 ubiquitin transferase</fullName>
        <ecNumber evidence="2">2.3.2.27</ecNumber>
    </recommendedName>
</protein>
<dbReference type="GO" id="GO:0005737">
    <property type="term" value="C:cytoplasm"/>
    <property type="evidence" value="ECO:0007669"/>
    <property type="project" value="TreeGrafter"/>
</dbReference>
<keyword evidence="5" id="KW-0843">Virulence</keyword>
<evidence type="ECO:0000256" key="3">
    <source>
        <dbReference type="ARBA" id="ARBA00022614"/>
    </source>
</evidence>
<dbReference type="Pfam" id="PF20178">
    <property type="entry name" value="ToxA_N"/>
    <property type="match status" value="1"/>
</dbReference>
<evidence type="ECO:0000313" key="11">
    <source>
        <dbReference type="Proteomes" id="UP000541770"/>
    </source>
</evidence>
<evidence type="ECO:0000259" key="9">
    <source>
        <dbReference type="PROSITE" id="PS52053"/>
    </source>
</evidence>
<keyword evidence="3" id="KW-0433">Leucine-rich repeat</keyword>
<dbReference type="EC" id="2.3.2.27" evidence="2"/>
<dbReference type="Gene3D" id="3.80.10.10">
    <property type="entry name" value="Ribonuclease Inhibitor"/>
    <property type="match status" value="1"/>
</dbReference>
<dbReference type="GO" id="GO:0005576">
    <property type="term" value="C:extracellular region"/>
    <property type="evidence" value="ECO:0007669"/>
    <property type="project" value="UniProtKB-UniRule"/>
</dbReference>
<dbReference type="GO" id="GO:0016567">
    <property type="term" value="P:protein ubiquitination"/>
    <property type="evidence" value="ECO:0007669"/>
    <property type="project" value="InterPro"/>
</dbReference>
<evidence type="ECO:0000256" key="6">
    <source>
        <dbReference type="PROSITE-ProRule" id="PRU01398"/>
    </source>
</evidence>
<comment type="PTM">
    <text evidence="6">Ubiquitinated in the presence of host E1 ubiquitin-activating enzyme, E2 ubiquitin-conjugating enzyme and ubiquitin.</text>
</comment>
<dbReference type="InterPro" id="IPR050216">
    <property type="entry name" value="LRR_domain-containing"/>
</dbReference>
<evidence type="ECO:0000256" key="2">
    <source>
        <dbReference type="ARBA" id="ARBA00012483"/>
    </source>
</evidence>
<evidence type="ECO:0000313" key="10">
    <source>
        <dbReference type="EMBL" id="MBA6067896.1"/>
    </source>
</evidence>
<dbReference type="InterPro" id="IPR029487">
    <property type="entry name" value="NEL_dom"/>
</dbReference>
<evidence type="ECO:0000256" key="1">
    <source>
        <dbReference type="ARBA" id="ARBA00000900"/>
    </source>
</evidence>
<dbReference type="GO" id="GO:0061630">
    <property type="term" value="F:ubiquitin protein ligase activity"/>
    <property type="evidence" value="ECO:0007669"/>
    <property type="project" value="UniProtKB-EC"/>
</dbReference>
<keyword evidence="6" id="KW-1035">Host cytoplasm</keyword>
<comment type="caution">
    <text evidence="10">The sequence shown here is derived from an EMBL/GenBank/DDBJ whole genome shotgun (WGS) entry which is preliminary data.</text>
</comment>
<dbReference type="RefSeq" id="WP_182324666.1">
    <property type="nucleotide sequence ID" value="NZ_JACGDE010000022.1"/>
</dbReference>
<dbReference type="PROSITE" id="PS52053">
    <property type="entry name" value="NEL"/>
    <property type="match status" value="1"/>
</dbReference>
<keyword evidence="6" id="KW-0808">Transferase</keyword>
<comment type="catalytic activity">
    <reaction evidence="1">
        <text>S-ubiquitinyl-[E2 ubiquitin-conjugating enzyme]-L-cysteine + [acceptor protein]-L-lysine = [E2 ubiquitin-conjugating enzyme]-L-cysteine + N(6)-ubiquitinyl-[acceptor protein]-L-lysine.</text>
        <dbReference type="EC" id="2.3.2.27"/>
    </reaction>
</comment>
<keyword evidence="6" id="KW-0833">Ubl conjugation pathway</keyword>
<evidence type="ECO:0000256" key="4">
    <source>
        <dbReference type="ARBA" id="ARBA00022737"/>
    </source>
</evidence>
<gene>
    <name evidence="10" type="ORF">H4C75_24485</name>
</gene>
<sequence>MHSLDPPYHQQQILRSLPGWTRHLHPTHTQRLLRRAHREHIKPDGQFADWFVQASPVRQAELREAIKQRTTSSKALAKALQALRGITEFCEPLLKARLGVQVSLTQAQFNRQPFTQGQMGGFPDPDASHVMPRPVILTEQPTGAATLTSLLEAALHNFEGMAEVGPFSTLQLSVEDTTPIPGLSTNAFVSHCRALDLGKRYQQHLQSIYGGTRNAVLQPLWSQARRDELAVQALIAHMRRHLTDEGLQALLQLCTTDQAPSYGTATASVLTLSMLGTQLHDLWLLKANSQPAPACIAYLPFDDDQPVQEFINLLAFGRYLRRRLLEPGYRERFLEHVALKDRPEMARKLKARLFEGPRAQVIPLETPSPAFAETEPGTHPWQGQETASEADEPPTPRPVRFPVLAIHETPIAFPVWPKLFNDHVQRLQDDARGVAVPTADVDAKARRERLMLWGERGFNLLGVAAMFVPGLDVAMLAVGAGQVMSSIFHGFEAWSEGDNAQAAGQVESLLINLGSVIAIAGVAKLARASGFVDGMESLWINGEQRLWHPQLQPYRSPVELPADLQPDNQGILQYDNRHFIELDDSLHEVRKHSDEDWRIVHPEDPQAYQPRLRGNGEGAWRLSHERPQDWSRVKLMRRLGPLCKGLNDEELLAALDSSGLDRGVLEQVHADGRRPPALLEDALRRLKADSTADEIIARTRQGRPLAAYKQFAISVLGELPGWPEDVVLEVFEGVEPMGSATRYGRDRLGDQVIQLTRSDLDNGDLARIVLENLDEETVNALLPEGASAGQRQQALQTLMADRLSASRSALFDSLYNAHTSAATPTILAIGRQFPGLPRQALDELASQASSAERNSLLAGRVPLRIAEEARLLQARVRLDRAILGLYRNSLANADSQLISDNLLARYPQRSAQQRYHAALADRPAAARLIGQQPVSPGFRSPLRLSDGRYGYPLSPGVFASRAERELHALYPGLGDREVRQLLVTLRVRGSATEQIQALRAQLATLREQLGAWASKGADDWGEEVGAYFTRTADQLVRAWQRLDGEVLSLSNITLDALPPLAARFDHIATLTLENLNVIEMPADFLQAFVSLRRIDVRSSPQLSAASVLRALRNAPQLRELRLSGARLGELPAVAHEVLPTLDNLRSLELPRNRLTLTLPDLQMIAGLRLETLDLRVNRIALDAQMAGAFGSMRALRHLHLSLNPLGLGPDVGNLENLATLRLDSTQLQHWPSGLGTLMQRTPCMLREVDLSMNRITQIPDFDSLIYSAYSDALLARRPGYRWRFNYNPLDERTRTSLRVIGASAEEETIEAPLPAPAQRIEWLSGASEARQATWNALFDEDRNTSLREVIEQVGMSASALRQPRAFARQVWRLLDRAAASTHLRTRLNEVASEFPVTCGDAGADGFDTLQVEVMAYDEAAEIKADYGIAGDEVATPPLFQFFRRLFRRDQVNALAQDLFNARLARRDALRAMDAWHAQPLDERGARPAVPELHRFDTLSDDVLHNGLGEGLDLIEIRLALRTRLSRILDFPEFQQDMLYRQTAEISAQTEDAVRNEVETRDTSADRRRQWISRHPTWRRLLHREFITRFNVLRRRWDVGMDFLEGNDLDGTLEPPVIEALTQALGRSPLGEDGQPLRQTLTSEQYVAGMNRMALGLEADEDALYLGLTARRDPNN</sequence>
<feature type="region of interest" description="Disordered" evidence="8">
    <location>
        <begin position="368"/>
        <end position="396"/>
    </location>
</feature>
<feature type="domain" description="NEL" evidence="9">
    <location>
        <begin position="1314"/>
        <end position="1675"/>
    </location>
</feature>
<name>A0A7W2Q0T1_9PSED</name>
<dbReference type="Pfam" id="PF14496">
    <property type="entry name" value="NEL"/>
    <property type="match status" value="1"/>
</dbReference>
<dbReference type="InterPro" id="IPR001611">
    <property type="entry name" value="Leu-rich_rpt"/>
</dbReference>
<comment type="similarity">
    <text evidence="6">Belongs to the LRR-containing bacterial E3 ligase family.</text>
</comment>
<keyword evidence="4" id="KW-0677">Repeat</keyword>
<dbReference type="PANTHER" id="PTHR48051">
    <property type="match status" value="1"/>
</dbReference>
<organism evidence="10 11">
    <name type="scientific">Pseudomonas mosselii</name>
    <dbReference type="NCBI Taxonomy" id="78327"/>
    <lineage>
        <taxon>Bacteria</taxon>
        <taxon>Pseudomonadati</taxon>
        <taxon>Pseudomonadota</taxon>
        <taxon>Gammaproteobacteria</taxon>
        <taxon>Pseudomonadales</taxon>
        <taxon>Pseudomonadaceae</taxon>
        <taxon>Pseudomonas</taxon>
    </lineage>
</organism>
<feature type="coiled-coil region" evidence="7">
    <location>
        <begin position="988"/>
        <end position="1015"/>
    </location>
</feature>
<reference evidence="10 11" key="1">
    <citation type="submission" date="2020-07" db="EMBL/GenBank/DDBJ databases">
        <title>Diversity of carbapenemase encoding genes among Pseudomonas putida group clinical isolates in a tertiary Brazilian hospital.</title>
        <authorList>
            <person name="Alberto-Lei F."/>
            <person name="Nodari C.S."/>
            <person name="Streling A.P."/>
            <person name="Paulino J.T."/>
            <person name="Bessa-Neto F.O."/>
            <person name="Cayo R."/>
            <person name="Gales A.C."/>
        </authorList>
    </citation>
    <scope>NUCLEOTIDE SEQUENCE [LARGE SCALE GENOMIC DNA]</scope>
    <source>
        <strain evidence="10 11">14802</strain>
    </source>
</reference>
<dbReference type="Proteomes" id="UP000541770">
    <property type="component" value="Unassembled WGS sequence"/>
</dbReference>
<dbReference type="PANTHER" id="PTHR48051:SF1">
    <property type="entry name" value="RAS SUPPRESSOR PROTEIN 1"/>
    <property type="match status" value="1"/>
</dbReference>
<dbReference type="SUPFAM" id="SSF52058">
    <property type="entry name" value="L domain-like"/>
    <property type="match status" value="1"/>
</dbReference>
<keyword evidence="7" id="KW-0175">Coiled coil</keyword>
<keyword evidence="6" id="KW-0964">Secreted</keyword>
<keyword evidence="6" id="KW-0832">Ubl conjugation</keyword>
<dbReference type="PROSITE" id="PS51450">
    <property type="entry name" value="LRR"/>
    <property type="match status" value="1"/>
</dbReference>
<dbReference type="InterPro" id="IPR032675">
    <property type="entry name" value="LRR_dom_sf"/>
</dbReference>
<evidence type="ECO:0000256" key="7">
    <source>
        <dbReference type="SAM" id="Coils"/>
    </source>
</evidence>
<dbReference type="InterPro" id="IPR046673">
    <property type="entry name" value="ToxA_N"/>
</dbReference>
<dbReference type="Gene3D" id="1.20.58.360">
    <property type="entry name" value="Shigella T3SS effector IpaH defines"/>
    <property type="match status" value="1"/>
</dbReference>
<proteinExistence type="inferred from homology"/>
<dbReference type="EMBL" id="JACGDE010000022">
    <property type="protein sequence ID" value="MBA6067896.1"/>
    <property type="molecule type" value="Genomic_DNA"/>
</dbReference>
<accession>A0A7W2Q0T1</accession>
<evidence type="ECO:0000256" key="8">
    <source>
        <dbReference type="SAM" id="MobiDB-lite"/>
    </source>
</evidence>
<evidence type="ECO:0000256" key="5">
    <source>
        <dbReference type="ARBA" id="ARBA00023026"/>
    </source>
</evidence>